<evidence type="ECO:0000313" key="4">
    <source>
        <dbReference type="Proteomes" id="UP000646484"/>
    </source>
</evidence>
<dbReference type="Proteomes" id="UP000646484">
    <property type="component" value="Unassembled WGS sequence"/>
</dbReference>
<name>A0ABR7D2E4_9BACT</name>
<sequence>MKKLVYSKAIKTLCLGIILGTSMNGIAQTAPPVTEKLIPYGDFNSWMVRIIDESFVIGGNTKILYEVAPVDTIRGAVPYNSSPVSPWRTSNVMAKVSGVTKCSISVFPEKRGDGQCVRLETLMENCKVLGLVNITVLVPGTIYLGEMLEPIKDTKNPQSKLNAGIPFTETPKAVVLDYKMYIPETDHRIKATGFSKIVDVPGRDSAEIYVILQKRWEDANGNVFAKRVGTVVKRISETNPDWVNNHRLEILYGDATGQPGYKPFMQLIPKEQSLYCINSKGKSVPIEEVGWGDADDQPTHLVFRISSSYGEAYIGSVGNKFWVDNVRLAY</sequence>
<dbReference type="InterPro" id="IPR038653">
    <property type="entry name" value="Put_CMD_sf"/>
</dbReference>
<gene>
    <name evidence="3" type="ORF">H8S64_13485</name>
</gene>
<dbReference type="Gene3D" id="2.60.120.890">
    <property type="entry name" value="BT2081, beta-jelly-roll domain"/>
    <property type="match status" value="1"/>
</dbReference>
<accession>A0ABR7D2E4</accession>
<protein>
    <submittedName>
        <fullName evidence="3">PCMD domain-containing protein</fullName>
    </submittedName>
</protein>
<dbReference type="InterPro" id="IPR025112">
    <property type="entry name" value="PCMD"/>
</dbReference>
<evidence type="ECO:0000259" key="2">
    <source>
        <dbReference type="Pfam" id="PF13201"/>
    </source>
</evidence>
<reference evidence="3 4" key="1">
    <citation type="submission" date="2020-08" db="EMBL/GenBank/DDBJ databases">
        <title>Genome public.</title>
        <authorList>
            <person name="Liu C."/>
            <person name="Sun Q."/>
        </authorList>
    </citation>
    <scope>NUCLEOTIDE SEQUENCE [LARGE SCALE GENOMIC DNA]</scope>
    <source>
        <strain evidence="3 4">NSJ-56</strain>
    </source>
</reference>
<keyword evidence="1" id="KW-0732">Signal</keyword>
<dbReference type="Pfam" id="PF13201">
    <property type="entry name" value="PCMD"/>
    <property type="match status" value="1"/>
</dbReference>
<feature type="signal peptide" evidence="1">
    <location>
        <begin position="1"/>
        <end position="27"/>
    </location>
</feature>
<organism evidence="3 4">
    <name type="scientific">Butyricimonas hominis</name>
    <dbReference type="NCBI Taxonomy" id="2763032"/>
    <lineage>
        <taxon>Bacteria</taxon>
        <taxon>Pseudomonadati</taxon>
        <taxon>Bacteroidota</taxon>
        <taxon>Bacteroidia</taxon>
        <taxon>Bacteroidales</taxon>
        <taxon>Odoribacteraceae</taxon>
        <taxon>Butyricimonas</taxon>
    </lineage>
</organism>
<evidence type="ECO:0000313" key="3">
    <source>
        <dbReference type="EMBL" id="MBC5622115.1"/>
    </source>
</evidence>
<keyword evidence="4" id="KW-1185">Reference proteome</keyword>
<proteinExistence type="predicted"/>
<dbReference type="RefSeq" id="WP_186976585.1">
    <property type="nucleotide sequence ID" value="NZ_JACOOH010000005.1"/>
</dbReference>
<feature type="domain" description="Putative carbohydrate metabolism" evidence="2">
    <location>
        <begin position="84"/>
        <end position="328"/>
    </location>
</feature>
<feature type="chain" id="PRO_5045989588" evidence="1">
    <location>
        <begin position="28"/>
        <end position="330"/>
    </location>
</feature>
<evidence type="ECO:0000256" key="1">
    <source>
        <dbReference type="SAM" id="SignalP"/>
    </source>
</evidence>
<dbReference type="EMBL" id="JACOOH010000005">
    <property type="protein sequence ID" value="MBC5622115.1"/>
    <property type="molecule type" value="Genomic_DNA"/>
</dbReference>
<comment type="caution">
    <text evidence="3">The sequence shown here is derived from an EMBL/GenBank/DDBJ whole genome shotgun (WGS) entry which is preliminary data.</text>
</comment>